<evidence type="ECO:0000313" key="4">
    <source>
        <dbReference type="Proteomes" id="UP000235145"/>
    </source>
</evidence>
<dbReference type="EMBL" id="NBSK02000003">
    <property type="protein sequence ID" value="KAJ0218513.1"/>
    <property type="molecule type" value="Genomic_DNA"/>
</dbReference>
<proteinExistence type="predicted"/>
<protein>
    <recommendedName>
        <fullName evidence="2">Transposase MuDR plant domain-containing protein</fullName>
    </recommendedName>
</protein>
<evidence type="ECO:0000256" key="1">
    <source>
        <dbReference type="SAM" id="MobiDB-lite"/>
    </source>
</evidence>
<accession>A0A9R1W9W0</accession>
<dbReference type="Pfam" id="PF03108">
    <property type="entry name" value="DBD_Tnp_Mut"/>
    <property type="match status" value="1"/>
</dbReference>
<organism evidence="3 4">
    <name type="scientific">Lactuca sativa</name>
    <name type="common">Garden lettuce</name>
    <dbReference type="NCBI Taxonomy" id="4236"/>
    <lineage>
        <taxon>Eukaryota</taxon>
        <taxon>Viridiplantae</taxon>
        <taxon>Streptophyta</taxon>
        <taxon>Embryophyta</taxon>
        <taxon>Tracheophyta</taxon>
        <taxon>Spermatophyta</taxon>
        <taxon>Magnoliopsida</taxon>
        <taxon>eudicotyledons</taxon>
        <taxon>Gunneridae</taxon>
        <taxon>Pentapetalae</taxon>
        <taxon>asterids</taxon>
        <taxon>campanulids</taxon>
        <taxon>Asterales</taxon>
        <taxon>Asteraceae</taxon>
        <taxon>Cichorioideae</taxon>
        <taxon>Cichorieae</taxon>
        <taxon>Lactucinae</taxon>
        <taxon>Lactuca</taxon>
    </lineage>
</organism>
<evidence type="ECO:0000259" key="2">
    <source>
        <dbReference type="Pfam" id="PF03108"/>
    </source>
</evidence>
<dbReference type="PANTHER" id="PTHR31973">
    <property type="entry name" value="POLYPROTEIN, PUTATIVE-RELATED"/>
    <property type="match status" value="1"/>
</dbReference>
<evidence type="ECO:0000313" key="3">
    <source>
        <dbReference type="EMBL" id="KAJ0218513.1"/>
    </source>
</evidence>
<feature type="compositionally biased region" description="Basic and acidic residues" evidence="1">
    <location>
        <begin position="1"/>
        <end position="11"/>
    </location>
</feature>
<dbReference type="InterPro" id="IPR004332">
    <property type="entry name" value="Transposase_MuDR"/>
</dbReference>
<dbReference type="AlphaFoldDB" id="A0A9R1W9W0"/>
<comment type="caution">
    <text evidence="3">The sequence shown here is derived from an EMBL/GenBank/DDBJ whole genome shotgun (WGS) entry which is preliminary data.</text>
</comment>
<reference evidence="3 4" key="1">
    <citation type="journal article" date="2017" name="Nat. Commun.">
        <title>Genome assembly with in vitro proximity ligation data and whole-genome triplication in lettuce.</title>
        <authorList>
            <person name="Reyes-Chin-Wo S."/>
            <person name="Wang Z."/>
            <person name="Yang X."/>
            <person name="Kozik A."/>
            <person name="Arikit S."/>
            <person name="Song C."/>
            <person name="Xia L."/>
            <person name="Froenicke L."/>
            <person name="Lavelle D.O."/>
            <person name="Truco M.J."/>
            <person name="Xia R."/>
            <person name="Zhu S."/>
            <person name="Xu C."/>
            <person name="Xu H."/>
            <person name="Xu X."/>
            <person name="Cox K."/>
            <person name="Korf I."/>
            <person name="Meyers B.C."/>
            <person name="Michelmore R.W."/>
        </authorList>
    </citation>
    <scope>NUCLEOTIDE SEQUENCE [LARGE SCALE GENOMIC DNA]</scope>
    <source>
        <strain evidence="4">cv. Salinas</strain>
        <tissue evidence="3">Seedlings</tissue>
    </source>
</reference>
<gene>
    <name evidence="3" type="ORF">LSAT_V11C300104060</name>
</gene>
<keyword evidence="4" id="KW-1185">Reference proteome</keyword>
<dbReference type="PANTHER" id="PTHR31973:SF189">
    <property type="entry name" value="TRANSPOSASE, MUDR, PLANT, MULE TRANSPOSASE DOMAIN PROTEIN-RELATED"/>
    <property type="match status" value="1"/>
</dbReference>
<feature type="compositionally biased region" description="Acidic residues" evidence="1">
    <location>
        <begin position="36"/>
        <end position="49"/>
    </location>
</feature>
<feature type="region of interest" description="Disordered" evidence="1">
    <location>
        <begin position="1"/>
        <end position="49"/>
    </location>
</feature>
<sequence length="195" mass="22714">MSNMSMEREDGIDLTEFVSPQQSNMEGVSQANGNEDAIEGENPQEDEDENVSYMKGKPMLNEDIPWKKQLLILGMRFTNHKKLEFMTCNYVVANGYQLYYEKNDSKRLLVKCCDGECTFRLWASWMSEEHSFQIKSLINEHNYAKKLKLGSIVNYRWIVAHQRNPKIVKSKHEEVHGHAFAFPRSTDVPETYPKL</sequence>
<dbReference type="Proteomes" id="UP000235145">
    <property type="component" value="Unassembled WGS sequence"/>
</dbReference>
<feature type="domain" description="Transposase MuDR plant" evidence="2">
    <location>
        <begin position="73"/>
        <end position="134"/>
    </location>
</feature>
<name>A0A9R1W9W0_LACSA</name>
<feature type="compositionally biased region" description="Polar residues" evidence="1">
    <location>
        <begin position="18"/>
        <end position="33"/>
    </location>
</feature>